<reference evidence="3" key="1">
    <citation type="submission" date="2025-08" db="UniProtKB">
        <authorList>
            <consortium name="RefSeq"/>
        </authorList>
    </citation>
    <scope>IDENTIFICATION</scope>
    <source>
        <tissue evidence="3">Fruit stalk</tissue>
    </source>
</reference>
<sequence length="142" mass="16891">MAPFSLRNRLHNVGIAKKGLKLRRKTKKNGMKNIMQERFKRMKTEMEEISEEQKNIREQQRQVREKYEAVESECEQLKKETKMMIQLCAITQVKLSLMFRILKAREDSDFATAANLTQLLSQIVAREKEERQQQGVMHHEQK</sequence>
<dbReference type="KEGG" id="dzi:111308530"/>
<dbReference type="Proteomes" id="UP000515121">
    <property type="component" value="Unplaced"/>
</dbReference>
<proteinExistence type="predicted"/>
<dbReference type="RefSeq" id="XP_022762636.1">
    <property type="nucleotide sequence ID" value="XM_022906901.1"/>
</dbReference>
<gene>
    <name evidence="3" type="primary">LOC111308530</name>
</gene>
<evidence type="ECO:0000313" key="2">
    <source>
        <dbReference type="Proteomes" id="UP000515121"/>
    </source>
</evidence>
<protein>
    <submittedName>
        <fullName evidence="3">Uncharacterized protein LOC111308530</fullName>
    </submittedName>
</protein>
<keyword evidence="1" id="KW-0175">Coiled coil</keyword>
<dbReference type="GeneID" id="111308530"/>
<accession>A0A6P6ACY0</accession>
<feature type="coiled-coil region" evidence="1">
    <location>
        <begin position="32"/>
        <end position="87"/>
    </location>
</feature>
<dbReference type="OrthoDB" id="993548at2759"/>
<name>A0A6P6ACY0_DURZI</name>
<evidence type="ECO:0000256" key="1">
    <source>
        <dbReference type="SAM" id="Coils"/>
    </source>
</evidence>
<keyword evidence="2" id="KW-1185">Reference proteome</keyword>
<dbReference type="AlphaFoldDB" id="A0A6P6ACY0"/>
<dbReference type="PANTHER" id="PTHR48248">
    <property type="entry name" value="UVR DOMAIN-CONTAINING PROTEIN"/>
    <property type="match status" value="1"/>
</dbReference>
<organism evidence="2 3">
    <name type="scientific">Durio zibethinus</name>
    <name type="common">Durian</name>
    <dbReference type="NCBI Taxonomy" id="66656"/>
    <lineage>
        <taxon>Eukaryota</taxon>
        <taxon>Viridiplantae</taxon>
        <taxon>Streptophyta</taxon>
        <taxon>Embryophyta</taxon>
        <taxon>Tracheophyta</taxon>
        <taxon>Spermatophyta</taxon>
        <taxon>Magnoliopsida</taxon>
        <taxon>eudicotyledons</taxon>
        <taxon>Gunneridae</taxon>
        <taxon>Pentapetalae</taxon>
        <taxon>rosids</taxon>
        <taxon>malvids</taxon>
        <taxon>Malvales</taxon>
        <taxon>Malvaceae</taxon>
        <taxon>Helicteroideae</taxon>
        <taxon>Durio</taxon>
    </lineage>
</organism>
<dbReference type="PANTHER" id="PTHR48248:SF1">
    <property type="match status" value="1"/>
</dbReference>
<evidence type="ECO:0000313" key="3">
    <source>
        <dbReference type="RefSeq" id="XP_022762636.1"/>
    </source>
</evidence>